<sequence>MSPSVSILPLMALSCNQKKPKEEKTNPNTNVNKDQPKNIENPETSNSETSNSETSNSETSNSETSNSETSSSETSSSETSSSETSSSETSSSETSSHNLGSRREISLKIGPSTEPEVLGSEIERILLFEKEIIGLMLGLPNAKIVIIVSIHSKKEGETKVTTKTIVVDLKTINTIMKFYKYTNMAIDKIKVRKQLEKKEAEYQEEKSKIRKLIESIKTGVREKVRKQLLLIYKIKILALKPLIAILTGINNLVN</sequence>
<dbReference type="Proteomes" id="UP000289862">
    <property type="component" value="Chromosome"/>
</dbReference>
<proteinExistence type="predicted"/>
<evidence type="ECO:0000313" key="4">
    <source>
        <dbReference type="Proteomes" id="UP000289862"/>
    </source>
</evidence>
<evidence type="ECO:0000256" key="2">
    <source>
        <dbReference type="SAM" id="MobiDB-lite"/>
    </source>
</evidence>
<accession>A0A449AYI9</accession>
<evidence type="ECO:0000256" key="1">
    <source>
        <dbReference type="SAM" id="Coils"/>
    </source>
</evidence>
<evidence type="ECO:0000313" key="3">
    <source>
        <dbReference type="EMBL" id="VEU72593.1"/>
    </source>
</evidence>
<reference evidence="3 4" key="1">
    <citation type="submission" date="2019-01" db="EMBL/GenBank/DDBJ databases">
        <authorList>
            <consortium name="Pathogen Informatics"/>
        </authorList>
    </citation>
    <scope>NUCLEOTIDE SEQUENCE [LARGE SCALE GENOMIC DNA]</scope>
    <source>
        <strain evidence="3 4">NCTC10186</strain>
    </source>
</reference>
<keyword evidence="1" id="KW-0175">Coiled coil</keyword>
<name>A0A449AYI9_9BACT</name>
<dbReference type="KEGG" id="mgal:NCTC10186_00057"/>
<keyword evidence="4" id="KW-1185">Reference proteome</keyword>
<organism evidence="3 4">
    <name type="scientific">Mycoplasmopsis gallopavonis</name>
    <dbReference type="NCBI Taxonomy" id="76629"/>
    <lineage>
        <taxon>Bacteria</taxon>
        <taxon>Bacillati</taxon>
        <taxon>Mycoplasmatota</taxon>
        <taxon>Mycoplasmoidales</taxon>
        <taxon>Metamycoplasmataceae</taxon>
        <taxon>Mycoplasmopsis</taxon>
    </lineage>
</organism>
<feature type="coiled-coil region" evidence="1">
    <location>
        <begin position="188"/>
        <end position="215"/>
    </location>
</feature>
<dbReference type="EMBL" id="LR215031">
    <property type="protein sequence ID" value="VEU72593.1"/>
    <property type="molecule type" value="Genomic_DNA"/>
</dbReference>
<feature type="region of interest" description="Disordered" evidence="2">
    <location>
        <begin position="1"/>
        <end position="112"/>
    </location>
</feature>
<feature type="compositionally biased region" description="Low complexity" evidence="2">
    <location>
        <begin position="43"/>
        <end position="96"/>
    </location>
</feature>
<dbReference type="AlphaFoldDB" id="A0A449AYI9"/>
<protein>
    <submittedName>
        <fullName evidence="3">Uncharacterized protein</fullName>
    </submittedName>
</protein>
<gene>
    <name evidence="3" type="ORF">NCTC10186_00057</name>
</gene>